<comment type="similarity">
    <text evidence="6 16">Belongs to the purine/pyrimidine phosphoribosyltransferase family.</text>
</comment>
<evidence type="ECO:0000256" key="15">
    <source>
        <dbReference type="ARBA" id="ARBA00049402"/>
    </source>
</evidence>
<comment type="function">
    <text evidence="2">Purine salvage pathway enzyme that catalyzes the transfer of the ribosyl-5-phosphate group from 5-phospho-alpha-D-ribose 1-diphosphate (PRPP) to the N9 position of the 6-oxopurines hypoxanthine and guanine to form the corresponding ribonucleotides IMP (inosine 5'-monophosphate) and GMP (guanosine 5'-monophosphate), with the release of PPi.</text>
</comment>
<proteinExistence type="inferred from homology"/>
<evidence type="ECO:0000313" key="19">
    <source>
        <dbReference type="Proteomes" id="UP001464378"/>
    </source>
</evidence>
<keyword evidence="11 16" id="KW-0660">Purine salvage</keyword>
<evidence type="ECO:0000256" key="7">
    <source>
        <dbReference type="ARBA" id="ARBA00022490"/>
    </source>
</evidence>
<keyword evidence="19" id="KW-1185">Reference proteome</keyword>
<keyword evidence="13 16" id="KW-0460">Magnesium</keyword>
<dbReference type="NCBIfam" id="TIGR01203">
    <property type="entry name" value="HGPRTase"/>
    <property type="match status" value="1"/>
</dbReference>
<dbReference type="PANTHER" id="PTHR43340">
    <property type="entry name" value="HYPOXANTHINE-GUANINE PHOSPHORIBOSYLTRANSFERASE"/>
    <property type="match status" value="1"/>
</dbReference>
<evidence type="ECO:0000256" key="16">
    <source>
        <dbReference type="RuleBase" id="RU364099"/>
    </source>
</evidence>
<evidence type="ECO:0000256" key="3">
    <source>
        <dbReference type="ARBA" id="ARBA00004496"/>
    </source>
</evidence>
<sequence length="182" mass="20486">MLEQDIERVLFSEEELDKRVSEIAAEINRDYAGKEPMLISVLRGSFVFMADLTRKIEVPCTIDFMSVSSYGKGTTSTGQVQITKDLSDDIEGKDIIVVEDILDSGNTLSYLMELLRARKPASMKLCTLLDKPDRRVKEVHVDYSGFAIPDEFVVGYGLDYAEKYRNLPYIGILKPRVYGGEG</sequence>
<evidence type="ECO:0000313" key="18">
    <source>
        <dbReference type="EMBL" id="MEQ2443905.1"/>
    </source>
</evidence>
<comment type="pathway">
    <text evidence="4 16">Purine metabolism; IMP biosynthesis via salvage pathway; IMP from hypoxanthine: step 1/1.</text>
</comment>
<dbReference type="InterPro" id="IPR029057">
    <property type="entry name" value="PRTase-like"/>
</dbReference>
<comment type="cofactor">
    <cofactor evidence="1 16">
        <name>Mg(2+)</name>
        <dbReference type="ChEBI" id="CHEBI:18420"/>
    </cofactor>
</comment>
<evidence type="ECO:0000256" key="2">
    <source>
        <dbReference type="ARBA" id="ARBA00002049"/>
    </source>
</evidence>
<dbReference type="Pfam" id="PF00156">
    <property type="entry name" value="Pribosyltran"/>
    <property type="match status" value="1"/>
</dbReference>
<dbReference type="RefSeq" id="WP_294518406.1">
    <property type="nucleotide sequence ID" value="NZ_JBBMFK010000016.1"/>
</dbReference>
<dbReference type="InterPro" id="IPR000836">
    <property type="entry name" value="PRTase_dom"/>
</dbReference>
<evidence type="ECO:0000256" key="9">
    <source>
        <dbReference type="ARBA" id="ARBA00022679"/>
    </source>
</evidence>
<keyword evidence="12 16" id="KW-0547">Nucleotide-binding</keyword>
<keyword evidence="8 16" id="KW-0328">Glycosyltransferase</keyword>
<dbReference type="Gene3D" id="3.40.50.2020">
    <property type="match status" value="1"/>
</dbReference>
<evidence type="ECO:0000259" key="17">
    <source>
        <dbReference type="Pfam" id="PF00156"/>
    </source>
</evidence>
<gene>
    <name evidence="18" type="primary">hpt</name>
    <name evidence="18" type="ORF">WMO64_10570</name>
</gene>
<dbReference type="SUPFAM" id="SSF53271">
    <property type="entry name" value="PRTase-like"/>
    <property type="match status" value="1"/>
</dbReference>
<evidence type="ECO:0000256" key="11">
    <source>
        <dbReference type="ARBA" id="ARBA00022726"/>
    </source>
</evidence>
<evidence type="ECO:0000256" key="1">
    <source>
        <dbReference type="ARBA" id="ARBA00001946"/>
    </source>
</evidence>
<keyword evidence="9 16" id="KW-0808">Transferase</keyword>
<comment type="subcellular location">
    <subcellularLocation>
        <location evidence="3 16">Cytoplasm</location>
    </subcellularLocation>
</comment>
<dbReference type="Proteomes" id="UP001464378">
    <property type="component" value="Unassembled WGS sequence"/>
</dbReference>
<dbReference type="CDD" id="cd06223">
    <property type="entry name" value="PRTases_typeI"/>
    <property type="match status" value="1"/>
</dbReference>
<protein>
    <recommendedName>
        <fullName evidence="16">Hypoxanthine phosphoribosyltransferase</fullName>
        <ecNumber evidence="16">2.4.2.8</ecNumber>
    </recommendedName>
</protein>
<dbReference type="GO" id="GO:0016757">
    <property type="term" value="F:glycosyltransferase activity"/>
    <property type="evidence" value="ECO:0007669"/>
    <property type="project" value="UniProtKB-KW"/>
</dbReference>
<feature type="domain" description="Phosphoribosyltransferase" evidence="17">
    <location>
        <begin position="15"/>
        <end position="160"/>
    </location>
</feature>
<evidence type="ECO:0000256" key="5">
    <source>
        <dbReference type="ARBA" id="ARBA00004676"/>
    </source>
</evidence>
<evidence type="ECO:0000256" key="10">
    <source>
        <dbReference type="ARBA" id="ARBA00022723"/>
    </source>
</evidence>
<evidence type="ECO:0000256" key="8">
    <source>
        <dbReference type="ARBA" id="ARBA00022676"/>
    </source>
</evidence>
<accession>A0ABV1E9D7</accession>
<keyword evidence="10 16" id="KW-0479">Metal-binding</keyword>
<evidence type="ECO:0000256" key="4">
    <source>
        <dbReference type="ARBA" id="ARBA00004669"/>
    </source>
</evidence>
<comment type="caution">
    <text evidence="18">The sequence shown here is derived from an EMBL/GenBank/DDBJ whole genome shotgun (WGS) entry which is preliminary data.</text>
</comment>
<evidence type="ECO:0000256" key="14">
    <source>
        <dbReference type="ARBA" id="ARBA00048811"/>
    </source>
</evidence>
<dbReference type="PANTHER" id="PTHR43340:SF1">
    <property type="entry name" value="HYPOXANTHINE PHOSPHORIBOSYLTRANSFERASE"/>
    <property type="match status" value="1"/>
</dbReference>
<comment type="pathway">
    <text evidence="5">Purine metabolism; GMP biosynthesis via salvage pathway; GMP from guanine: step 1/1.</text>
</comment>
<dbReference type="InterPro" id="IPR050408">
    <property type="entry name" value="HGPRT"/>
</dbReference>
<comment type="catalytic activity">
    <reaction evidence="15">
        <text>IMP + diphosphate = hypoxanthine + 5-phospho-alpha-D-ribose 1-diphosphate</text>
        <dbReference type="Rhea" id="RHEA:17973"/>
        <dbReference type="ChEBI" id="CHEBI:17368"/>
        <dbReference type="ChEBI" id="CHEBI:33019"/>
        <dbReference type="ChEBI" id="CHEBI:58017"/>
        <dbReference type="ChEBI" id="CHEBI:58053"/>
        <dbReference type="EC" id="2.4.2.8"/>
    </reaction>
    <physiologicalReaction direction="right-to-left" evidence="15">
        <dbReference type="Rhea" id="RHEA:17975"/>
    </physiologicalReaction>
</comment>
<reference evidence="18 19" key="1">
    <citation type="submission" date="2024-03" db="EMBL/GenBank/DDBJ databases">
        <title>Human intestinal bacterial collection.</title>
        <authorList>
            <person name="Pauvert C."/>
            <person name="Hitch T.C.A."/>
            <person name="Clavel T."/>
        </authorList>
    </citation>
    <scope>NUCLEOTIDE SEQUENCE [LARGE SCALE GENOMIC DNA]</scope>
    <source>
        <strain evidence="18 19">CLA-AP-H29</strain>
    </source>
</reference>
<organism evidence="18 19">
    <name type="scientific">Pseudoflavonifractor intestinihominis</name>
    <dbReference type="NCBI Taxonomy" id="3133171"/>
    <lineage>
        <taxon>Bacteria</taxon>
        <taxon>Bacillati</taxon>
        <taxon>Bacillota</taxon>
        <taxon>Clostridia</taxon>
        <taxon>Eubacteriales</taxon>
        <taxon>Oscillospiraceae</taxon>
        <taxon>Pseudoflavonifractor</taxon>
    </lineage>
</organism>
<dbReference type="EMBL" id="JBBMFK010000016">
    <property type="protein sequence ID" value="MEQ2443905.1"/>
    <property type="molecule type" value="Genomic_DNA"/>
</dbReference>
<evidence type="ECO:0000256" key="6">
    <source>
        <dbReference type="ARBA" id="ARBA00008391"/>
    </source>
</evidence>
<evidence type="ECO:0000256" key="13">
    <source>
        <dbReference type="ARBA" id="ARBA00022842"/>
    </source>
</evidence>
<dbReference type="InterPro" id="IPR005904">
    <property type="entry name" value="Hxn_phspho_trans"/>
</dbReference>
<evidence type="ECO:0000256" key="12">
    <source>
        <dbReference type="ARBA" id="ARBA00022741"/>
    </source>
</evidence>
<comment type="catalytic activity">
    <reaction evidence="14">
        <text>GMP + diphosphate = guanine + 5-phospho-alpha-D-ribose 1-diphosphate</text>
        <dbReference type="Rhea" id="RHEA:25424"/>
        <dbReference type="ChEBI" id="CHEBI:16235"/>
        <dbReference type="ChEBI" id="CHEBI:33019"/>
        <dbReference type="ChEBI" id="CHEBI:58017"/>
        <dbReference type="ChEBI" id="CHEBI:58115"/>
        <dbReference type="EC" id="2.4.2.8"/>
    </reaction>
    <physiologicalReaction direction="right-to-left" evidence="14">
        <dbReference type="Rhea" id="RHEA:25426"/>
    </physiologicalReaction>
</comment>
<name>A0ABV1E9D7_9FIRM</name>
<keyword evidence="7 16" id="KW-0963">Cytoplasm</keyword>
<dbReference type="EC" id="2.4.2.8" evidence="16"/>